<name>A0AAV9ENY1_ACOCL</name>
<evidence type="ECO:0000313" key="2">
    <source>
        <dbReference type="Proteomes" id="UP001180020"/>
    </source>
</evidence>
<accession>A0AAV9ENY1</accession>
<keyword evidence="2" id="KW-1185">Reference proteome</keyword>
<protein>
    <submittedName>
        <fullName evidence="1">Uncharacterized protein</fullName>
    </submittedName>
</protein>
<evidence type="ECO:0000313" key="1">
    <source>
        <dbReference type="EMBL" id="KAK1314550.1"/>
    </source>
</evidence>
<dbReference type="Proteomes" id="UP001180020">
    <property type="component" value="Unassembled WGS sequence"/>
</dbReference>
<comment type="caution">
    <text evidence="1">The sequence shown here is derived from an EMBL/GenBank/DDBJ whole genome shotgun (WGS) entry which is preliminary data.</text>
</comment>
<organism evidence="1 2">
    <name type="scientific">Acorus calamus</name>
    <name type="common">Sweet flag</name>
    <dbReference type="NCBI Taxonomy" id="4465"/>
    <lineage>
        <taxon>Eukaryota</taxon>
        <taxon>Viridiplantae</taxon>
        <taxon>Streptophyta</taxon>
        <taxon>Embryophyta</taxon>
        <taxon>Tracheophyta</taxon>
        <taxon>Spermatophyta</taxon>
        <taxon>Magnoliopsida</taxon>
        <taxon>Liliopsida</taxon>
        <taxon>Acoraceae</taxon>
        <taxon>Acorus</taxon>
    </lineage>
</organism>
<dbReference type="EMBL" id="JAUJYO010000006">
    <property type="protein sequence ID" value="KAK1314550.1"/>
    <property type="molecule type" value="Genomic_DNA"/>
</dbReference>
<sequence length="83" mass="8936">MPAAAFETPTTPDADAADLFERMKRSGITVNSFVLVAALRDVSVGRGGVSEATEGEVGTGEARVSDMWWAPIRQGSQRQRRGR</sequence>
<dbReference type="AlphaFoldDB" id="A0AAV9ENY1"/>
<reference evidence="1" key="2">
    <citation type="submission" date="2023-06" db="EMBL/GenBank/DDBJ databases">
        <authorList>
            <person name="Ma L."/>
            <person name="Liu K.-W."/>
            <person name="Li Z."/>
            <person name="Hsiao Y.-Y."/>
            <person name="Qi Y."/>
            <person name="Fu T."/>
            <person name="Tang G."/>
            <person name="Zhang D."/>
            <person name="Sun W.-H."/>
            <person name="Liu D.-K."/>
            <person name="Li Y."/>
            <person name="Chen G.-Z."/>
            <person name="Liu X.-D."/>
            <person name="Liao X.-Y."/>
            <person name="Jiang Y.-T."/>
            <person name="Yu X."/>
            <person name="Hao Y."/>
            <person name="Huang J."/>
            <person name="Zhao X.-W."/>
            <person name="Ke S."/>
            <person name="Chen Y.-Y."/>
            <person name="Wu W.-L."/>
            <person name="Hsu J.-L."/>
            <person name="Lin Y.-F."/>
            <person name="Huang M.-D."/>
            <person name="Li C.-Y."/>
            <person name="Huang L."/>
            <person name="Wang Z.-W."/>
            <person name="Zhao X."/>
            <person name="Zhong W.-Y."/>
            <person name="Peng D.-H."/>
            <person name="Ahmad S."/>
            <person name="Lan S."/>
            <person name="Zhang J.-S."/>
            <person name="Tsai W.-C."/>
            <person name="Van De Peer Y."/>
            <person name="Liu Z.-J."/>
        </authorList>
    </citation>
    <scope>NUCLEOTIDE SEQUENCE</scope>
    <source>
        <strain evidence="1">CP</strain>
        <tissue evidence="1">Leaves</tissue>
    </source>
</reference>
<gene>
    <name evidence="1" type="ORF">QJS10_CPA06g00162</name>
</gene>
<proteinExistence type="predicted"/>
<reference evidence="1" key="1">
    <citation type="journal article" date="2023" name="Nat. Commun.">
        <title>Diploid and tetraploid genomes of Acorus and the evolution of monocots.</title>
        <authorList>
            <person name="Ma L."/>
            <person name="Liu K.W."/>
            <person name="Li Z."/>
            <person name="Hsiao Y.Y."/>
            <person name="Qi Y."/>
            <person name="Fu T."/>
            <person name="Tang G.D."/>
            <person name="Zhang D."/>
            <person name="Sun W.H."/>
            <person name="Liu D.K."/>
            <person name="Li Y."/>
            <person name="Chen G.Z."/>
            <person name="Liu X.D."/>
            <person name="Liao X.Y."/>
            <person name="Jiang Y.T."/>
            <person name="Yu X."/>
            <person name="Hao Y."/>
            <person name="Huang J."/>
            <person name="Zhao X.W."/>
            <person name="Ke S."/>
            <person name="Chen Y.Y."/>
            <person name="Wu W.L."/>
            <person name="Hsu J.L."/>
            <person name="Lin Y.F."/>
            <person name="Huang M.D."/>
            <person name="Li C.Y."/>
            <person name="Huang L."/>
            <person name="Wang Z.W."/>
            <person name="Zhao X."/>
            <person name="Zhong W.Y."/>
            <person name="Peng D.H."/>
            <person name="Ahmad S."/>
            <person name="Lan S."/>
            <person name="Zhang J.S."/>
            <person name="Tsai W.C."/>
            <person name="Van de Peer Y."/>
            <person name="Liu Z.J."/>
        </authorList>
    </citation>
    <scope>NUCLEOTIDE SEQUENCE</scope>
    <source>
        <strain evidence="1">CP</strain>
    </source>
</reference>